<dbReference type="PANTHER" id="PTHR13847:SF201">
    <property type="entry name" value="PUTATIBE OXIDOREDUCTASE"/>
    <property type="match status" value="1"/>
</dbReference>
<dbReference type="EMBL" id="ASQA01000035">
    <property type="protein sequence ID" value="ETT81979.1"/>
    <property type="molecule type" value="Genomic_DNA"/>
</dbReference>
<keyword evidence="3" id="KW-1185">Reference proteome</keyword>
<sequence length="406" mass="45664">MHIHEGSLYWPTTVTKRFKVLPVEKSDCYDAIIVGGGMSGTLTAYTLAKEGLKVAIIDKRPFGTGSTAANTGLLQFSNDIMLHELAQQIGEANAIRFYKLCYQAIEQLEEIAITLQDRADFIRRPSIYYASSQEDVSRLQKEYEALSSNGFPCEFWTAKEIINHMPFQKPGAIVTQNDAEINPYKFVLGLLEKLQEEGVHLLEGIEVLDTPQDEETGIITVHTSKEELCAKKVIYTTGYEPLPFGKRQGAEINRSYAIVTKPMKSLNNWYKRALIWETKRPYLYLRTTVDNRIIAGGLDEDSPEAPSTDNIVHQHADKLVDELQKLFPHELIEAEYMYGATFGESIDNLPFIGEHSNQPNHFYLLGYGGNGTVYSMLGSNILIDLIQGHENEDAHLVTLDRPNGVI</sequence>
<feature type="domain" description="FAD dependent oxidoreductase" evidence="1">
    <location>
        <begin position="30"/>
        <end position="384"/>
    </location>
</feature>
<dbReference type="InterPro" id="IPR036188">
    <property type="entry name" value="FAD/NAD-bd_sf"/>
</dbReference>
<dbReference type="Gene3D" id="3.30.9.10">
    <property type="entry name" value="D-Amino Acid Oxidase, subunit A, domain 2"/>
    <property type="match status" value="1"/>
</dbReference>
<comment type="caution">
    <text evidence="2">The sequence shown here is derived from an EMBL/GenBank/DDBJ whole genome shotgun (WGS) entry which is preliminary data.</text>
</comment>
<dbReference type="Gene3D" id="3.50.50.60">
    <property type="entry name" value="FAD/NAD(P)-binding domain"/>
    <property type="match status" value="1"/>
</dbReference>
<dbReference type="RefSeq" id="WP_038188723.1">
    <property type="nucleotide sequence ID" value="NZ_ASQA01000035.1"/>
</dbReference>
<dbReference type="eggNOG" id="COG0665">
    <property type="taxonomic scope" value="Bacteria"/>
</dbReference>
<dbReference type="Pfam" id="PF01266">
    <property type="entry name" value="DAO"/>
    <property type="match status" value="1"/>
</dbReference>
<gene>
    <name evidence="2" type="ORF">C176_17446</name>
</gene>
<evidence type="ECO:0000313" key="2">
    <source>
        <dbReference type="EMBL" id="ETT81979.1"/>
    </source>
</evidence>
<organism evidence="2 3">
    <name type="scientific">Viridibacillus arenosi FSL R5-213</name>
    <dbReference type="NCBI Taxonomy" id="1227360"/>
    <lineage>
        <taxon>Bacteria</taxon>
        <taxon>Bacillati</taxon>
        <taxon>Bacillota</taxon>
        <taxon>Bacilli</taxon>
        <taxon>Bacillales</taxon>
        <taxon>Caryophanaceae</taxon>
        <taxon>Viridibacillus</taxon>
    </lineage>
</organism>
<dbReference type="InterPro" id="IPR006076">
    <property type="entry name" value="FAD-dep_OxRdtase"/>
</dbReference>
<dbReference type="PANTHER" id="PTHR13847">
    <property type="entry name" value="SARCOSINE DEHYDROGENASE-RELATED"/>
    <property type="match status" value="1"/>
</dbReference>
<evidence type="ECO:0000313" key="3">
    <source>
        <dbReference type="Proteomes" id="UP000019062"/>
    </source>
</evidence>
<dbReference type="PATRIC" id="fig|1227360.4.peg.3546"/>
<dbReference type="GO" id="GO:0005737">
    <property type="term" value="C:cytoplasm"/>
    <property type="evidence" value="ECO:0007669"/>
    <property type="project" value="TreeGrafter"/>
</dbReference>
<proteinExistence type="predicted"/>
<accession>W4EP44</accession>
<protein>
    <submittedName>
        <fullName evidence="2">FAD dependent oxidoreductase</fullName>
    </submittedName>
</protein>
<reference evidence="2 3" key="1">
    <citation type="journal article" date="2014" name="BMC Genomics">
        <title>Genomic comparison of sporeforming bacilli isolated from milk.</title>
        <authorList>
            <person name="Moreno Switt A.I."/>
            <person name="Andrus A.D."/>
            <person name="Ranieri M.L."/>
            <person name="Orsi R.H."/>
            <person name="Ivy R."/>
            <person name="den Bakker H.C."/>
            <person name="Martin N.H."/>
            <person name="Wiedmann M."/>
            <person name="Boor K.J."/>
        </authorList>
    </citation>
    <scope>NUCLEOTIDE SEQUENCE [LARGE SCALE GENOMIC DNA]</scope>
    <source>
        <strain evidence="2 3">FSL R5-213</strain>
    </source>
</reference>
<dbReference type="AlphaFoldDB" id="W4EP44"/>
<name>W4EP44_9BACL</name>
<dbReference type="Proteomes" id="UP000019062">
    <property type="component" value="Unassembled WGS sequence"/>
</dbReference>
<evidence type="ECO:0000259" key="1">
    <source>
        <dbReference type="Pfam" id="PF01266"/>
    </source>
</evidence>
<dbReference type="SUPFAM" id="SSF51905">
    <property type="entry name" value="FAD/NAD(P)-binding domain"/>
    <property type="match status" value="1"/>
</dbReference>